<dbReference type="InterPro" id="IPR025990">
    <property type="entry name" value="zinc_ribbon_bacterial"/>
</dbReference>
<dbReference type="PIRSF" id="PIRSF037225">
    <property type="entry name" value="UCP037225"/>
    <property type="match status" value="1"/>
</dbReference>
<gene>
    <name evidence="1" type="ORF">E4656_12895</name>
</gene>
<proteinExistence type="predicted"/>
<dbReference type="EMBL" id="SRMF01000005">
    <property type="protein sequence ID" value="TGG92369.1"/>
    <property type="molecule type" value="Genomic_DNA"/>
</dbReference>
<evidence type="ECO:0000313" key="2">
    <source>
        <dbReference type="Proteomes" id="UP000297475"/>
    </source>
</evidence>
<sequence length="69" mass="7773">MHYTDTAQVHCPYCDALQTLVLDPSIPEQEYTEDCQTCCQPMVLAVHLDPMHAPYVAARREDDVHSPGD</sequence>
<dbReference type="Proteomes" id="UP000297475">
    <property type="component" value="Unassembled WGS sequence"/>
</dbReference>
<dbReference type="RefSeq" id="WP_135483703.1">
    <property type="nucleotide sequence ID" value="NZ_SRMF01000005.1"/>
</dbReference>
<dbReference type="OrthoDB" id="9814566at2"/>
<reference evidence="1 2" key="1">
    <citation type="submission" date="2019-04" db="EMBL/GenBank/DDBJ databases">
        <title>Natronospirillum operosus gen. nov., sp. nov., a haloalkaliphilic satellite isolated from decaying biomass of laboratory culture of cyanobacterium Geitlerinema sp. and proposal of Natronospirillaceae fam. nov. and Saccharospirillaceae fam. nov.</title>
        <authorList>
            <person name="Kevbrin V."/>
            <person name="Boltyanskaya Y."/>
            <person name="Koziaeva V."/>
            <person name="Grouzdev D.S."/>
            <person name="Park M."/>
            <person name="Cho J."/>
        </authorList>
    </citation>
    <scope>NUCLEOTIDE SEQUENCE [LARGE SCALE GENOMIC DNA]</scope>
    <source>
        <strain evidence="1 2">G-116</strain>
    </source>
</reference>
<dbReference type="InterPro" id="IPR017143">
    <property type="entry name" value="UCP037225"/>
</dbReference>
<evidence type="ECO:0000313" key="1">
    <source>
        <dbReference type="EMBL" id="TGG92369.1"/>
    </source>
</evidence>
<dbReference type="Pfam" id="PF14255">
    <property type="entry name" value="Zn_ribbon_21"/>
    <property type="match status" value="1"/>
</dbReference>
<comment type="caution">
    <text evidence="1">The sequence shown here is derived from an EMBL/GenBank/DDBJ whole genome shotgun (WGS) entry which is preliminary data.</text>
</comment>
<organism evidence="1 2">
    <name type="scientific">Natronospirillum operosum</name>
    <dbReference type="NCBI Taxonomy" id="2759953"/>
    <lineage>
        <taxon>Bacteria</taxon>
        <taxon>Pseudomonadati</taxon>
        <taxon>Pseudomonadota</taxon>
        <taxon>Gammaproteobacteria</taxon>
        <taxon>Oceanospirillales</taxon>
        <taxon>Natronospirillaceae</taxon>
        <taxon>Natronospirillum</taxon>
    </lineage>
</organism>
<dbReference type="AlphaFoldDB" id="A0A4Z0WC35"/>
<name>A0A4Z0WC35_9GAMM</name>
<protein>
    <submittedName>
        <fullName evidence="1">CPXCG motif-containing cysteine-rich protein</fullName>
    </submittedName>
</protein>
<keyword evidence="2" id="KW-1185">Reference proteome</keyword>
<accession>A0A4Z0WC35</accession>